<evidence type="ECO:0000313" key="2">
    <source>
        <dbReference type="EMBL" id="AKU89959.1"/>
    </source>
</evidence>
<feature type="compositionally biased region" description="Low complexity" evidence="1">
    <location>
        <begin position="176"/>
        <end position="185"/>
    </location>
</feature>
<name>A0A0K1PA15_9BACT</name>
<dbReference type="STRING" id="1391653.AKJ08_0346"/>
<evidence type="ECO:0000256" key="1">
    <source>
        <dbReference type="SAM" id="MobiDB-lite"/>
    </source>
</evidence>
<keyword evidence="3" id="KW-1185">Reference proteome</keyword>
<feature type="region of interest" description="Disordered" evidence="1">
    <location>
        <begin position="253"/>
        <end position="275"/>
    </location>
</feature>
<dbReference type="Proteomes" id="UP000055590">
    <property type="component" value="Chromosome"/>
</dbReference>
<feature type="region of interest" description="Disordered" evidence="1">
    <location>
        <begin position="76"/>
        <end position="111"/>
    </location>
</feature>
<organism evidence="2 3">
    <name type="scientific">Vulgatibacter incomptus</name>
    <dbReference type="NCBI Taxonomy" id="1391653"/>
    <lineage>
        <taxon>Bacteria</taxon>
        <taxon>Pseudomonadati</taxon>
        <taxon>Myxococcota</taxon>
        <taxon>Myxococcia</taxon>
        <taxon>Myxococcales</taxon>
        <taxon>Cystobacterineae</taxon>
        <taxon>Vulgatibacteraceae</taxon>
        <taxon>Vulgatibacter</taxon>
    </lineage>
</organism>
<dbReference type="KEGG" id="vin:AKJ08_0346"/>
<protein>
    <submittedName>
        <fullName evidence="2">Uncharacterized protein</fullName>
    </submittedName>
</protein>
<feature type="compositionally biased region" description="Basic and acidic residues" evidence="1">
    <location>
        <begin position="97"/>
        <end position="107"/>
    </location>
</feature>
<feature type="compositionally biased region" description="Acidic residues" evidence="1">
    <location>
        <begin position="162"/>
        <end position="175"/>
    </location>
</feature>
<dbReference type="EMBL" id="CP012332">
    <property type="protein sequence ID" value="AKU89959.1"/>
    <property type="molecule type" value="Genomic_DNA"/>
</dbReference>
<feature type="region of interest" description="Disordered" evidence="1">
    <location>
        <begin position="129"/>
        <end position="185"/>
    </location>
</feature>
<dbReference type="RefSeq" id="WP_050724471.1">
    <property type="nucleotide sequence ID" value="NZ_CP012332.1"/>
</dbReference>
<accession>A0A0K1PA15</accession>
<proteinExistence type="predicted"/>
<dbReference type="AlphaFoldDB" id="A0A0K1PA15"/>
<reference evidence="2 3" key="1">
    <citation type="submission" date="2015-08" db="EMBL/GenBank/DDBJ databases">
        <authorList>
            <person name="Babu N.S."/>
            <person name="Beckwith C.J."/>
            <person name="Beseler K.G."/>
            <person name="Brison A."/>
            <person name="Carone J.V."/>
            <person name="Caskin T.P."/>
            <person name="Diamond M."/>
            <person name="Durham M.E."/>
            <person name="Foxe J.M."/>
            <person name="Go M."/>
            <person name="Henderson B.A."/>
            <person name="Jones I.B."/>
            <person name="McGettigan J.A."/>
            <person name="Micheletti S.J."/>
            <person name="Nasrallah M.E."/>
            <person name="Ortiz D."/>
            <person name="Piller C.R."/>
            <person name="Privatt S.R."/>
            <person name="Schneider S.L."/>
            <person name="Sharp S."/>
            <person name="Smith T.C."/>
            <person name="Stanton J.D."/>
            <person name="Ullery H.E."/>
            <person name="Wilson R.J."/>
            <person name="Serrano M.G."/>
            <person name="Buck G."/>
            <person name="Lee V."/>
            <person name="Wang Y."/>
            <person name="Carvalho R."/>
            <person name="Voegtly L."/>
            <person name="Shi R."/>
            <person name="Duckworth R."/>
            <person name="Johnson A."/>
            <person name="Loviza R."/>
            <person name="Walstead R."/>
            <person name="Shah Z."/>
            <person name="Kiflezghi M."/>
            <person name="Wade K."/>
            <person name="Ball S.L."/>
            <person name="Bradley K.W."/>
            <person name="Asai D.J."/>
            <person name="Bowman C.A."/>
            <person name="Russell D.A."/>
            <person name="Pope W.H."/>
            <person name="Jacobs-Sera D."/>
            <person name="Hendrix R.W."/>
            <person name="Hatfull G.F."/>
        </authorList>
    </citation>
    <scope>NUCLEOTIDE SEQUENCE [LARGE SCALE GENOMIC DNA]</scope>
    <source>
        <strain evidence="2 3">DSM 27710</strain>
    </source>
</reference>
<gene>
    <name evidence="2" type="ORF">AKJ08_0346</name>
</gene>
<sequence length="302" mass="32948">MRTGVLIASLALACVALEAGCKSRTPEPASAPEPEARPSLPPPKPAQQEKGDAPLPAPDELPSFLVRDPAKPVLAADATGFSGRPEEYGRIDAAVTEEGHARPDAVRPEPSLSDLMAKVRVILPGEEEEGSFASVVDGDDGQPAAALPRPREPAAPSRNESEAELPDDEALDPDIEAAPAPDDACAPLRDALVRRQEYLRRVAAERDTFGYVENAEDASALRLLQGLRRCADHPDDEDCRQKPIEVDVRDLEPPRHQYERWPSELEAEKKAPDEVPHDPQILELLHELRQCERKLSAQPLLE</sequence>
<evidence type="ECO:0000313" key="3">
    <source>
        <dbReference type="Proteomes" id="UP000055590"/>
    </source>
</evidence>
<feature type="region of interest" description="Disordered" evidence="1">
    <location>
        <begin position="22"/>
        <end position="64"/>
    </location>
</feature>